<reference evidence="11 12" key="1">
    <citation type="submission" date="2020-02" db="EMBL/GenBank/DDBJ databases">
        <title>Genome sequencing for Draconibacterium sp. strain M1.</title>
        <authorList>
            <person name="Park S.-J."/>
        </authorList>
    </citation>
    <scope>NUCLEOTIDE SEQUENCE [LARGE SCALE GENOMIC DNA]</scope>
    <source>
        <strain evidence="11 12">M1</strain>
    </source>
</reference>
<dbReference type="EMBL" id="CP048409">
    <property type="protein sequence ID" value="QIA08849.1"/>
    <property type="molecule type" value="Genomic_DNA"/>
</dbReference>
<proteinExistence type="predicted"/>
<evidence type="ECO:0000313" key="12">
    <source>
        <dbReference type="Proteomes" id="UP000474630"/>
    </source>
</evidence>
<keyword evidence="6" id="KW-0238">DNA-binding</keyword>
<comment type="catalytic activity">
    <reaction evidence="7">
        <text>a 2'-deoxyadenosine in DNA + S-adenosyl-L-methionine = an N(6)-methyl-2'-deoxyadenosine in DNA + S-adenosyl-L-homocysteine + H(+)</text>
        <dbReference type="Rhea" id="RHEA:15197"/>
        <dbReference type="Rhea" id="RHEA-COMP:12418"/>
        <dbReference type="Rhea" id="RHEA-COMP:12419"/>
        <dbReference type="ChEBI" id="CHEBI:15378"/>
        <dbReference type="ChEBI" id="CHEBI:57856"/>
        <dbReference type="ChEBI" id="CHEBI:59789"/>
        <dbReference type="ChEBI" id="CHEBI:90615"/>
        <dbReference type="ChEBI" id="CHEBI:90616"/>
        <dbReference type="EC" id="2.1.1.72"/>
    </reaction>
</comment>
<feature type="domain" description="Type II methyltransferase M.TaqI-like" evidence="8">
    <location>
        <begin position="488"/>
        <end position="649"/>
    </location>
</feature>
<dbReference type="InterPro" id="IPR029063">
    <property type="entry name" value="SAM-dependent_MTases_sf"/>
</dbReference>
<keyword evidence="4" id="KW-0949">S-adenosyl-L-methionine</keyword>
<evidence type="ECO:0000256" key="7">
    <source>
        <dbReference type="ARBA" id="ARBA00047942"/>
    </source>
</evidence>
<dbReference type="GO" id="GO:0009007">
    <property type="term" value="F:site-specific DNA-methyltransferase (adenine-specific) activity"/>
    <property type="evidence" value="ECO:0007669"/>
    <property type="project" value="UniProtKB-EC"/>
</dbReference>
<sequence length="1014" mass="118221">MSLFQKSVEKKYLNDLDTAVIDKKYADFLKHFGNPEIQENIRNSKEEQYQGEFLIDLFVNILGYTKNPTPNFNLTTELKNISNSKKADGAILKGDDATAVIELKGTGTTDLDKIETQAFGYKNHHPKCKYVITSNFEKLRFYIQNAVDHVDFDLFNLTREQFSLLWLCLAKDNLLNDLPLKIKESSVLQEENITKKLYADYSKFREAIYTNLVKNNPETDKLLLFKKTQKLLDRFLFIFFAEDRLLLPPNSISEIVKQWADLKEKYDEYFPLYSRFKKYFGYMNTGYNGKKYDIYAYNGGLFKPDEVLDNITIDDDILYEHTLRLSNYDFETDVDVNILGHIFEHSLGEIENVQAEIKGEKIDSQKTKRKKDGIFYTPKYITKYIVENTVGKLCNEKRTELGIVDEEYAKGRKNRKKEIVRTLDKKLDDYRNWLLTLTILDPACGSGAFLNQALEFLINEHRKIDELRGQLLGGAIIFSDITTDILEKNIYGVDLNEESVEIAKLSLWLRTAQKGRKLNTLSNNIKCGNSLIDDPEIAGEKAFNWQNEFPDIFKNGGFDVVIGNPPYVFAREKISENEKEHYSKNYNSADYQVNTYLLFIEKTVEIIKPKAIFGLIVPNAWLMVYSGQGLRKYLLEHCKLNQIINLEGYSFEGVNVETIIILSQKERIENNDFQVLLNKGKEFVYSHSRNQQDFTKNTGSEFKVFLDDESISLTRKLISGSVDLDSIVQIKAGLQAYEKGKGNPKQSAEDVKNRPYDYNCKFDESTYKYLDGKDVGRYFIEWSGLYLKYGEHLAAPRTFNLFSDKKIIVREITGNYPQCIISTFSEDLYLYNRSNIAIIEREGKNINLKYIVAVLNSTLMSYYFMKNTAKSVRKMFPKVILKDLRLFPFKEIDENLQIPFITNVEKIQYLHKEFFDIRKSFIDLLKSKIDLEKFTNKLLIWYEQDFKTFLGELTKAKIKLNLSEEAEWMQYFNEQKEKAQTIKSEIEKTDKEIDRMVFELYGLTEEEIKIVENS</sequence>
<dbReference type="InterPro" id="IPR025931">
    <property type="entry name" value="TaqI_C"/>
</dbReference>
<dbReference type="InterPro" id="IPR011639">
    <property type="entry name" value="MethylTrfase_TaqI-like_dom"/>
</dbReference>
<dbReference type="Gene3D" id="3.40.50.150">
    <property type="entry name" value="Vaccinia Virus protein VP39"/>
    <property type="match status" value="1"/>
</dbReference>
<dbReference type="PANTHER" id="PTHR33841:SF1">
    <property type="entry name" value="DNA METHYLTRANSFERASE A"/>
    <property type="match status" value="1"/>
</dbReference>
<dbReference type="Pfam" id="PF07669">
    <property type="entry name" value="Eco57I"/>
    <property type="match status" value="1"/>
</dbReference>
<dbReference type="InterPro" id="IPR023135">
    <property type="entry name" value="N6_DNA_MeTrfase_TaqI_C"/>
</dbReference>
<dbReference type="PRINTS" id="PR00507">
    <property type="entry name" value="N12N6MTFRASE"/>
</dbReference>
<keyword evidence="2 11" id="KW-0489">Methyltransferase</keyword>
<evidence type="ECO:0000256" key="2">
    <source>
        <dbReference type="ARBA" id="ARBA00022603"/>
    </source>
</evidence>
<dbReference type="PANTHER" id="PTHR33841">
    <property type="entry name" value="DNA METHYLTRANSFERASE YEEA-RELATED"/>
    <property type="match status" value="1"/>
</dbReference>
<dbReference type="RefSeq" id="WP_163347368.1">
    <property type="nucleotide sequence ID" value="NZ_CP048409.1"/>
</dbReference>
<dbReference type="KEGG" id="drc:G0Q07_14470"/>
<keyword evidence="3" id="KW-0808">Transferase</keyword>
<dbReference type="Proteomes" id="UP000474630">
    <property type="component" value="Chromosome"/>
</dbReference>
<dbReference type="GO" id="GO:0003677">
    <property type="term" value="F:DNA binding"/>
    <property type="evidence" value="ECO:0007669"/>
    <property type="project" value="UniProtKB-KW"/>
</dbReference>
<evidence type="ECO:0000313" key="11">
    <source>
        <dbReference type="EMBL" id="QIA08849.1"/>
    </source>
</evidence>
<evidence type="ECO:0000259" key="9">
    <source>
        <dbReference type="Pfam" id="PF12950"/>
    </source>
</evidence>
<dbReference type="Pfam" id="PF20464">
    <property type="entry name" value="MmeI_N"/>
    <property type="match status" value="1"/>
</dbReference>
<dbReference type="Gene3D" id="3.90.220.10">
    <property type="entry name" value="Adenine-n6-DNA-methyltransferase Taqi, Chain A, domain 2"/>
    <property type="match status" value="1"/>
</dbReference>
<keyword evidence="5" id="KW-0680">Restriction system</keyword>
<dbReference type="GO" id="GO:0032259">
    <property type="term" value="P:methylation"/>
    <property type="evidence" value="ECO:0007669"/>
    <property type="project" value="UniProtKB-KW"/>
</dbReference>
<gene>
    <name evidence="11" type="ORF">G0Q07_14470</name>
</gene>
<evidence type="ECO:0000256" key="5">
    <source>
        <dbReference type="ARBA" id="ARBA00022747"/>
    </source>
</evidence>
<dbReference type="InterPro" id="IPR050953">
    <property type="entry name" value="N4_N6_ade-DNA_methylase"/>
</dbReference>
<evidence type="ECO:0000256" key="6">
    <source>
        <dbReference type="ARBA" id="ARBA00023125"/>
    </source>
</evidence>
<evidence type="ECO:0000256" key="1">
    <source>
        <dbReference type="ARBA" id="ARBA00011900"/>
    </source>
</evidence>
<evidence type="ECO:0000259" key="10">
    <source>
        <dbReference type="Pfam" id="PF20464"/>
    </source>
</evidence>
<feature type="domain" description="TaqI-like C-terminal specificity" evidence="9">
    <location>
        <begin position="768"/>
        <end position="888"/>
    </location>
</feature>
<evidence type="ECO:0000256" key="3">
    <source>
        <dbReference type="ARBA" id="ARBA00022679"/>
    </source>
</evidence>
<protein>
    <recommendedName>
        <fullName evidence="1">site-specific DNA-methyltransferase (adenine-specific)</fullName>
        <ecNumber evidence="1">2.1.1.72</ecNumber>
    </recommendedName>
</protein>
<dbReference type="PROSITE" id="PS00092">
    <property type="entry name" value="N6_MTASE"/>
    <property type="match status" value="1"/>
</dbReference>
<dbReference type="InterPro" id="IPR002052">
    <property type="entry name" value="DNA_methylase_N6_adenine_CS"/>
</dbReference>
<dbReference type="REBASE" id="378935">
    <property type="entry name" value="DspM1ORF14470P"/>
</dbReference>
<organism evidence="11 12">
    <name type="scientific">Draconibacterium halophilum</name>
    <dbReference type="NCBI Taxonomy" id="2706887"/>
    <lineage>
        <taxon>Bacteria</taxon>
        <taxon>Pseudomonadati</taxon>
        <taxon>Bacteroidota</taxon>
        <taxon>Bacteroidia</taxon>
        <taxon>Marinilabiliales</taxon>
        <taxon>Prolixibacteraceae</taxon>
        <taxon>Draconibacterium</taxon>
    </lineage>
</organism>
<dbReference type="SUPFAM" id="SSF53335">
    <property type="entry name" value="S-adenosyl-L-methionine-dependent methyltransferases"/>
    <property type="match status" value="1"/>
</dbReference>
<dbReference type="AlphaFoldDB" id="A0A6C0RFC7"/>
<feature type="domain" description="MmeI-like N-terminal" evidence="10">
    <location>
        <begin position="36"/>
        <end position="173"/>
    </location>
</feature>
<dbReference type="InterPro" id="IPR046817">
    <property type="entry name" value="MmeI_N"/>
</dbReference>
<accession>A0A6C0RFC7</accession>
<dbReference type="EC" id="2.1.1.72" evidence="1"/>
<dbReference type="Pfam" id="PF12950">
    <property type="entry name" value="TaqI_C"/>
    <property type="match status" value="1"/>
</dbReference>
<evidence type="ECO:0000256" key="4">
    <source>
        <dbReference type="ARBA" id="ARBA00022691"/>
    </source>
</evidence>
<name>A0A6C0RFC7_9BACT</name>
<keyword evidence="12" id="KW-1185">Reference proteome</keyword>
<evidence type="ECO:0000259" key="8">
    <source>
        <dbReference type="Pfam" id="PF07669"/>
    </source>
</evidence>
<dbReference type="GO" id="GO:0009307">
    <property type="term" value="P:DNA restriction-modification system"/>
    <property type="evidence" value="ECO:0007669"/>
    <property type="project" value="UniProtKB-KW"/>
</dbReference>